<dbReference type="FunFam" id="1.10.630.10:FF:000018">
    <property type="entry name" value="Cytochrome P450 monooxygenase"/>
    <property type="match status" value="1"/>
</dbReference>
<keyword evidence="4 7" id="KW-0560">Oxidoreductase</keyword>
<dbReference type="GO" id="GO:0016705">
    <property type="term" value="F:oxidoreductase activity, acting on paired donors, with incorporation or reduction of molecular oxygen"/>
    <property type="evidence" value="ECO:0007669"/>
    <property type="project" value="InterPro"/>
</dbReference>
<dbReference type="Gene3D" id="1.10.630.10">
    <property type="entry name" value="Cytochrome P450"/>
    <property type="match status" value="1"/>
</dbReference>
<evidence type="ECO:0000256" key="1">
    <source>
        <dbReference type="ARBA" id="ARBA00010617"/>
    </source>
</evidence>
<dbReference type="PANTHER" id="PTHR46696:SF1">
    <property type="entry name" value="CYTOCHROME P450 YJIB-RELATED"/>
    <property type="match status" value="1"/>
</dbReference>
<dbReference type="OrthoDB" id="4133219at2"/>
<dbReference type="PRINTS" id="PR00359">
    <property type="entry name" value="BP450"/>
</dbReference>
<dbReference type="PROSITE" id="PS00086">
    <property type="entry name" value="CYTOCHROME_P450"/>
    <property type="match status" value="1"/>
</dbReference>
<keyword evidence="5 7" id="KW-0408">Iron</keyword>
<dbReference type="InterPro" id="IPR002397">
    <property type="entry name" value="Cyt_P450_B"/>
</dbReference>
<dbReference type="EMBL" id="OCNE01000007">
    <property type="protein sequence ID" value="SOD62663.1"/>
    <property type="molecule type" value="Genomic_DNA"/>
</dbReference>
<gene>
    <name evidence="8" type="ORF">SAMN06297387_10736</name>
</gene>
<comment type="similarity">
    <text evidence="1 7">Belongs to the cytochrome P450 family.</text>
</comment>
<dbReference type="SUPFAM" id="SSF48264">
    <property type="entry name" value="Cytochrome P450"/>
    <property type="match status" value="1"/>
</dbReference>
<dbReference type="RefSeq" id="WP_097231136.1">
    <property type="nucleotide sequence ID" value="NZ_OCNE01000007.1"/>
</dbReference>
<sequence>MKESDAREPGRQAFPVPRGCPFAAPESYREWREKGPVTRVTLPTGRAAWVVTGYHEVRAVLADPRVSADVRHPNFPALVEGEQEVGARARPFIRMDPPEHTRFRRMLLAEMTVRKARRMRRDIQRVVDERVDELLAFGPPADLVRDFAHAVSSTVMCELVGVRRADPAFRRVTGTLGSQVFGGGASTAQGASEGIGALSSVVDDLVAERAARPGEDLMSRLVAEQLTPGLVTREELVTTLAILIVAGWETTTNQIALSVLALLRHPGLWERLRADFSLLPGAVEELLRALSVGDSIALRTATEDLDIGGQVIPAGEGIIPLLAAANHDPAVFEEPGNIDFDRAEKRHVAFSYGVHQCVGQNIARLELNVAVGTLVDRVPTLRSAVPWEEIRFRHDGIAFGPERLPVTW</sequence>
<evidence type="ECO:0000256" key="6">
    <source>
        <dbReference type="ARBA" id="ARBA00023033"/>
    </source>
</evidence>
<evidence type="ECO:0000256" key="2">
    <source>
        <dbReference type="ARBA" id="ARBA00022617"/>
    </source>
</evidence>
<evidence type="ECO:0000313" key="9">
    <source>
        <dbReference type="Proteomes" id="UP000219072"/>
    </source>
</evidence>
<dbReference type="GO" id="GO:0005506">
    <property type="term" value="F:iron ion binding"/>
    <property type="evidence" value="ECO:0007669"/>
    <property type="project" value="InterPro"/>
</dbReference>
<keyword evidence="6 7" id="KW-0503">Monooxygenase</keyword>
<dbReference type="PANTHER" id="PTHR46696">
    <property type="entry name" value="P450, PUTATIVE (EUROFUNG)-RELATED"/>
    <property type="match status" value="1"/>
</dbReference>
<organism evidence="8 9">
    <name type="scientific">Streptomyces zhaozhouensis</name>
    <dbReference type="NCBI Taxonomy" id="1300267"/>
    <lineage>
        <taxon>Bacteria</taxon>
        <taxon>Bacillati</taxon>
        <taxon>Actinomycetota</taxon>
        <taxon>Actinomycetes</taxon>
        <taxon>Kitasatosporales</taxon>
        <taxon>Streptomycetaceae</taxon>
        <taxon>Streptomyces</taxon>
    </lineage>
</organism>
<proteinExistence type="inferred from homology"/>
<keyword evidence="2 7" id="KW-0349">Heme</keyword>
<evidence type="ECO:0000256" key="5">
    <source>
        <dbReference type="ARBA" id="ARBA00023004"/>
    </source>
</evidence>
<dbReference type="Proteomes" id="UP000219072">
    <property type="component" value="Unassembled WGS sequence"/>
</dbReference>
<dbReference type="InterPro" id="IPR017972">
    <property type="entry name" value="Cyt_P450_CS"/>
</dbReference>
<dbReference type="GO" id="GO:0004497">
    <property type="term" value="F:monooxygenase activity"/>
    <property type="evidence" value="ECO:0007669"/>
    <property type="project" value="UniProtKB-KW"/>
</dbReference>
<name>A0A286DVL3_9ACTN</name>
<keyword evidence="3 7" id="KW-0479">Metal-binding</keyword>
<dbReference type="InterPro" id="IPR036396">
    <property type="entry name" value="Cyt_P450_sf"/>
</dbReference>
<evidence type="ECO:0000256" key="7">
    <source>
        <dbReference type="RuleBase" id="RU000461"/>
    </source>
</evidence>
<dbReference type="Pfam" id="PF00067">
    <property type="entry name" value="p450"/>
    <property type="match status" value="1"/>
</dbReference>
<accession>A0A286DVL3</accession>
<dbReference type="AlphaFoldDB" id="A0A286DVL3"/>
<evidence type="ECO:0000256" key="4">
    <source>
        <dbReference type="ARBA" id="ARBA00023002"/>
    </source>
</evidence>
<evidence type="ECO:0000313" key="8">
    <source>
        <dbReference type="EMBL" id="SOD62663.1"/>
    </source>
</evidence>
<dbReference type="PRINTS" id="PR00385">
    <property type="entry name" value="P450"/>
</dbReference>
<protein>
    <submittedName>
        <fullName evidence="8">Cytochrome P450</fullName>
    </submittedName>
</protein>
<keyword evidence="9" id="KW-1185">Reference proteome</keyword>
<evidence type="ECO:0000256" key="3">
    <source>
        <dbReference type="ARBA" id="ARBA00022723"/>
    </source>
</evidence>
<reference evidence="8" key="1">
    <citation type="submission" date="2017-09" db="EMBL/GenBank/DDBJ databases">
        <authorList>
            <person name="Ehlers B."/>
            <person name="Leendertz F.H."/>
        </authorList>
    </citation>
    <scope>NUCLEOTIDE SEQUENCE [LARGE SCALE GENOMIC DNA]</scope>
    <source>
        <strain evidence="8">CGMCC 4.7095</strain>
    </source>
</reference>
<dbReference type="GO" id="GO:0020037">
    <property type="term" value="F:heme binding"/>
    <property type="evidence" value="ECO:0007669"/>
    <property type="project" value="InterPro"/>
</dbReference>
<dbReference type="CDD" id="cd11030">
    <property type="entry name" value="CYP105-like"/>
    <property type="match status" value="1"/>
</dbReference>
<dbReference type="InterPro" id="IPR001128">
    <property type="entry name" value="Cyt_P450"/>
</dbReference>